<dbReference type="Proteomes" id="UP000887565">
    <property type="component" value="Unplaced"/>
</dbReference>
<evidence type="ECO:0000313" key="1">
    <source>
        <dbReference type="Proteomes" id="UP000887565"/>
    </source>
</evidence>
<dbReference type="WBParaSite" id="nRc.2.0.1.t24611-RA">
    <property type="protein sequence ID" value="nRc.2.0.1.t24611-RA"/>
    <property type="gene ID" value="nRc.2.0.1.g24611"/>
</dbReference>
<evidence type="ECO:0000313" key="2">
    <source>
        <dbReference type="WBParaSite" id="nRc.2.0.1.t24611-RA"/>
    </source>
</evidence>
<dbReference type="AlphaFoldDB" id="A0A915JFL2"/>
<organism evidence="1 2">
    <name type="scientific">Romanomermis culicivorax</name>
    <name type="common">Nematode worm</name>
    <dbReference type="NCBI Taxonomy" id="13658"/>
    <lineage>
        <taxon>Eukaryota</taxon>
        <taxon>Metazoa</taxon>
        <taxon>Ecdysozoa</taxon>
        <taxon>Nematoda</taxon>
        <taxon>Enoplea</taxon>
        <taxon>Dorylaimia</taxon>
        <taxon>Mermithida</taxon>
        <taxon>Mermithoidea</taxon>
        <taxon>Mermithidae</taxon>
        <taxon>Romanomermis</taxon>
    </lineage>
</organism>
<proteinExistence type="predicted"/>
<reference evidence="2" key="1">
    <citation type="submission" date="2022-11" db="UniProtKB">
        <authorList>
            <consortium name="WormBaseParasite"/>
        </authorList>
    </citation>
    <scope>IDENTIFICATION</scope>
</reference>
<accession>A0A915JFL2</accession>
<protein>
    <submittedName>
        <fullName evidence="2">Uncharacterized protein</fullName>
    </submittedName>
</protein>
<name>A0A915JFL2_ROMCU</name>
<sequence>MVEELEFLKITTPRQNETTPPQNFWEKKNFFIHLDEETLLSENAVCGILNFCLDGTHKLQ</sequence>
<keyword evidence="1" id="KW-1185">Reference proteome</keyword>